<reference evidence="2 3" key="1">
    <citation type="submission" date="2019-03" db="EMBL/GenBank/DDBJ databases">
        <title>Genomic Encyclopedia of Type Strains, Phase IV (KMG-IV): sequencing the most valuable type-strain genomes for metagenomic binning, comparative biology and taxonomic classification.</title>
        <authorList>
            <person name="Goeker M."/>
        </authorList>
    </citation>
    <scope>NUCLEOTIDE SEQUENCE [LARGE SCALE GENOMIC DNA]</scope>
    <source>
        <strain evidence="2 3">DSM 102969</strain>
    </source>
</reference>
<evidence type="ECO:0000313" key="2">
    <source>
        <dbReference type="EMBL" id="TDP84174.1"/>
    </source>
</evidence>
<dbReference type="InterPro" id="IPR036188">
    <property type="entry name" value="FAD/NAD-bd_sf"/>
</dbReference>
<name>A0A4R6RDJ5_9HYPH</name>
<keyword evidence="3" id="KW-1185">Reference proteome</keyword>
<evidence type="ECO:0000259" key="1">
    <source>
        <dbReference type="Pfam" id="PF01593"/>
    </source>
</evidence>
<protein>
    <recommendedName>
        <fullName evidence="1">Amine oxidase domain-containing protein</fullName>
    </recommendedName>
</protein>
<dbReference type="Proteomes" id="UP000294547">
    <property type="component" value="Unassembled WGS sequence"/>
</dbReference>
<comment type="caution">
    <text evidence="2">The sequence shown here is derived from an EMBL/GenBank/DDBJ whole genome shotgun (WGS) entry which is preliminary data.</text>
</comment>
<dbReference type="SUPFAM" id="SSF51905">
    <property type="entry name" value="FAD/NAD(P)-binding domain"/>
    <property type="match status" value="1"/>
</dbReference>
<accession>A0A4R6RDJ5</accession>
<dbReference type="AlphaFoldDB" id="A0A4R6RDJ5"/>
<organism evidence="2 3">
    <name type="scientific">Oharaeibacter diazotrophicus</name>
    <dbReference type="NCBI Taxonomy" id="1920512"/>
    <lineage>
        <taxon>Bacteria</taxon>
        <taxon>Pseudomonadati</taxon>
        <taxon>Pseudomonadota</taxon>
        <taxon>Alphaproteobacteria</taxon>
        <taxon>Hyphomicrobiales</taxon>
        <taxon>Pleomorphomonadaceae</taxon>
        <taxon>Oharaeibacter</taxon>
    </lineage>
</organism>
<sequence length="333" mass="34599">MTDPDLPPLDGVAVAVVGAGLAGLAAARRLAKAGAVVSVFERADRPGGRLATRRTGVGAADHGAQYLTAREPGFKAWAARARAEGVLAAWHPRGKDGEDDWLVGVPGMNDLPAALIDGFAVTTGRTVAAIRDDEAAGLHLVFEQGGDAGPFAHVVVATHAPPALELTAPFGAPFDRIAEVRMAPCWTLLAGFDRPVDPGFDVVRNVEALAWTARSASKPGRSGEVWVAQADPVWSAARIEASEEEVVAALLPMLAAALGDMPEPVETEAHRWRFALVEKAVGETFLLSPDGRIGACGDWAIAPRAESAWASGDGLAEALIARAREAAARGDAP</sequence>
<dbReference type="Pfam" id="PF01593">
    <property type="entry name" value="Amino_oxidase"/>
    <property type="match status" value="1"/>
</dbReference>
<dbReference type="Gene3D" id="3.90.660.10">
    <property type="match status" value="1"/>
</dbReference>
<dbReference type="EMBL" id="SNXY01000008">
    <property type="protein sequence ID" value="TDP84174.1"/>
    <property type="molecule type" value="Genomic_DNA"/>
</dbReference>
<evidence type="ECO:0000313" key="3">
    <source>
        <dbReference type="Proteomes" id="UP000294547"/>
    </source>
</evidence>
<dbReference type="PRINTS" id="PR00419">
    <property type="entry name" value="ADXRDTASE"/>
</dbReference>
<feature type="domain" description="Amine oxidase" evidence="1">
    <location>
        <begin position="101"/>
        <end position="273"/>
    </location>
</feature>
<dbReference type="PANTHER" id="PTHR16128:SF5">
    <property type="entry name" value="FAD_NAD(P)-BINDING OXIDOREDUCTASE FAMILY PROTEIN"/>
    <property type="match status" value="1"/>
</dbReference>
<gene>
    <name evidence="2" type="ORF">EDD54_2778</name>
</gene>
<dbReference type="InterPro" id="IPR002937">
    <property type="entry name" value="Amino_oxidase"/>
</dbReference>
<dbReference type="PANTHER" id="PTHR16128">
    <property type="entry name" value="FAD/NAD(P)-BINDING OXIDOREDUCTASE FAMILY PROTEIN"/>
    <property type="match status" value="1"/>
</dbReference>
<proteinExistence type="predicted"/>
<dbReference type="Gene3D" id="3.50.50.60">
    <property type="entry name" value="FAD/NAD(P)-binding domain"/>
    <property type="match status" value="1"/>
</dbReference>
<dbReference type="GO" id="GO:0016491">
    <property type="term" value="F:oxidoreductase activity"/>
    <property type="evidence" value="ECO:0007669"/>
    <property type="project" value="InterPro"/>
</dbReference>
<dbReference type="Pfam" id="PF13450">
    <property type="entry name" value="NAD_binding_8"/>
    <property type="match status" value="1"/>
</dbReference>
<dbReference type="RefSeq" id="WP_208112197.1">
    <property type="nucleotide sequence ID" value="NZ_BSPM01000002.1"/>
</dbReference>